<dbReference type="Proteomes" id="UP000862426">
    <property type="component" value="Unassembled WGS sequence"/>
</dbReference>
<proteinExistence type="predicted"/>
<organism evidence="1 2">
    <name type="scientific">Citrobacter amalonaticus</name>
    <dbReference type="NCBI Taxonomy" id="35703"/>
    <lineage>
        <taxon>Bacteria</taxon>
        <taxon>Pseudomonadati</taxon>
        <taxon>Pseudomonadota</taxon>
        <taxon>Gammaproteobacteria</taxon>
        <taxon>Enterobacterales</taxon>
        <taxon>Enterobacteriaceae</taxon>
        <taxon>Citrobacter</taxon>
    </lineage>
</organism>
<evidence type="ECO:0000313" key="1">
    <source>
        <dbReference type="EMBL" id="HCD1256026.1"/>
    </source>
</evidence>
<dbReference type="EMBL" id="DACYAJ020000015">
    <property type="protein sequence ID" value="HCD1256026.1"/>
    <property type="molecule type" value="Genomic_DNA"/>
</dbReference>
<comment type="caution">
    <text evidence="1">The sequence shown here is derived from an EMBL/GenBank/DDBJ whole genome shotgun (WGS) entry which is preliminary data.</text>
</comment>
<protein>
    <recommendedName>
        <fullName evidence="3">MarR family transcriptional regulator</fullName>
    </recommendedName>
</protein>
<dbReference type="GeneID" id="93033577"/>
<gene>
    <name evidence="1" type="ORF">JD854_RS13330</name>
</gene>
<sequence length="84" mass="9155">MTVFEYVQAHPNTTSSDIAKALHRRTPVVAGALSQLYTTGHIVKTGVRGGAPTYRVNDLPFGCSNPLTLMFNQLLQAVRREAAQ</sequence>
<reference evidence="1" key="2">
    <citation type="submission" date="2022-05" db="EMBL/GenBank/DDBJ databases">
        <authorList>
            <consortium name="NCBI Pathogen Detection Project"/>
        </authorList>
    </citation>
    <scope>NUCLEOTIDE SEQUENCE</scope>
    <source>
        <strain evidence="1">CAV1698</strain>
    </source>
</reference>
<evidence type="ECO:0000313" key="2">
    <source>
        <dbReference type="Proteomes" id="UP000862426"/>
    </source>
</evidence>
<reference evidence="1" key="1">
    <citation type="journal article" date="2018" name="Genome Biol.">
        <title>SKESA: strategic k-mer extension for scrupulous assemblies.</title>
        <authorList>
            <person name="Souvorov A."/>
            <person name="Agarwala R."/>
            <person name="Lipman D.J."/>
        </authorList>
    </citation>
    <scope>NUCLEOTIDE SEQUENCE</scope>
    <source>
        <strain evidence="1">CAV1698</strain>
    </source>
</reference>
<accession>A0A381G843</accession>
<dbReference type="RefSeq" id="WP_141227582.1">
    <property type="nucleotide sequence ID" value="NZ_AP024585.1"/>
</dbReference>
<dbReference type="InterPro" id="IPR036390">
    <property type="entry name" value="WH_DNA-bd_sf"/>
</dbReference>
<dbReference type="AlphaFoldDB" id="A0A381G843"/>
<evidence type="ECO:0008006" key="3">
    <source>
        <dbReference type="Google" id="ProtNLM"/>
    </source>
</evidence>
<name>A0A381G843_CITAM</name>
<dbReference type="SUPFAM" id="SSF46785">
    <property type="entry name" value="Winged helix' DNA-binding domain"/>
    <property type="match status" value="1"/>
</dbReference>